<name>A0A4U9FD24_GIBZA</name>
<reference evidence="2" key="1">
    <citation type="submission" date="2019-04" db="EMBL/GenBank/DDBJ databases">
        <authorList>
            <person name="Melise S."/>
            <person name="Noan J."/>
            <person name="Okalmin O."/>
        </authorList>
    </citation>
    <scope>NUCLEOTIDE SEQUENCE</scope>
    <source>
        <strain evidence="2">FN9</strain>
    </source>
</reference>
<dbReference type="Proteomes" id="UP000746612">
    <property type="component" value="Unassembled WGS sequence"/>
</dbReference>
<dbReference type="EMBL" id="CAJPIJ010000183">
    <property type="protein sequence ID" value="CAG2005344.1"/>
    <property type="molecule type" value="Genomic_DNA"/>
</dbReference>
<gene>
    <name evidence="2" type="ORF">FUG_LOCUS258095</name>
    <name evidence="1" type="ORF">MDCFG202_LOCUS496404</name>
</gene>
<proteinExistence type="predicted"/>
<evidence type="ECO:0000313" key="3">
    <source>
        <dbReference type="Proteomes" id="UP000746612"/>
    </source>
</evidence>
<dbReference type="AlphaFoldDB" id="A0A4U9FD24"/>
<accession>A0A4U9FD24</accession>
<organism evidence="1 3">
    <name type="scientific">Gibberella zeae</name>
    <name type="common">Wheat head blight fungus</name>
    <name type="synonym">Fusarium graminearum</name>
    <dbReference type="NCBI Taxonomy" id="5518"/>
    <lineage>
        <taxon>Eukaryota</taxon>
        <taxon>Fungi</taxon>
        <taxon>Dikarya</taxon>
        <taxon>Ascomycota</taxon>
        <taxon>Pezizomycotina</taxon>
        <taxon>Sordariomycetes</taxon>
        <taxon>Hypocreomycetidae</taxon>
        <taxon>Hypocreales</taxon>
        <taxon>Nectriaceae</taxon>
        <taxon>Fusarium</taxon>
    </lineage>
</organism>
<dbReference type="EMBL" id="CAAKMV010000130">
    <property type="protein sequence ID" value="VIO57979.1"/>
    <property type="molecule type" value="Genomic_DNA"/>
</dbReference>
<evidence type="ECO:0000313" key="1">
    <source>
        <dbReference type="EMBL" id="CAG2005344.1"/>
    </source>
</evidence>
<reference evidence="1" key="2">
    <citation type="submission" date="2021-03" db="EMBL/GenBank/DDBJ databases">
        <authorList>
            <person name="Alouane T."/>
            <person name="Langin T."/>
            <person name="Bonhomme L."/>
        </authorList>
    </citation>
    <scope>NUCLEOTIDE SEQUENCE</scope>
    <source>
        <strain evidence="1">MDC_Fg202</strain>
    </source>
</reference>
<sequence>MGQAVAVVSRHPAVQAHVHGDPKVTVLYSKYSQYLYLTLVSPLSATSRPPGHRDQEPLGSATAARRVMSPGGWKFAT</sequence>
<evidence type="ECO:0000313" key="2">
    <source>
        <dbReference type="EMBL" id="VIO57979.1"/>
    </source>
</evidence>
<protein>
    <submittedName>
        <fullName evidence="1">Uncharacterized protein</fullName>
    </submittedName>
</protein>